<dbReference type="Pfam" id="PF00899">
    <property type="entry name" value="ThiF"/>
    <property type="match status" value="1"/>
</dbReference>
<dbReference type="PANTHER" id="PTHR10953">
    <property type="entry name" value="UBIQUITIN-ACTIVATING ENZYME E1"/>
    <property type="match status" value="1"/>
</dbReference>
<dbReference type="GO" id="GO:0016779">
    <property type="term" value="F:nucleotidyltransferase activity"/>
    <property type="evidence" value="ECO:0007669"/>
    <property type="project" value="TreeGrafter"/>
</dbReference>
<reference evidence="2 3" key="1">
    <citation type="submission" date="2017-06" db="EMBL/GenBank/DDBJ databases">
        <title>Draft genome of Bartonella tribocorum C635.</title>
        <authorList>
            <person name="Hadjadj L."/>
            <person name="Jiyipong T."/>
            <person name="Diene S.M."/>
            <person name="Morand S."/>
            <person name="Rolain J.-M."/>
        </authorList>
    </citation>
    <scope>NUCLEOTIDE SEQUENCE [LARGE SCALE GENOMIC DNA]</scope>
    <source>
        <strain evidence="2 3">C635</strain>
    </source>
</reference>
<dbReference type="GO" id="GO:0004792">
    <property type="term" value="F:thiosulfate-cyanide sulfurtransferase activity"/>
    <property type="evidence" value="ECO:0007669"/>
    <property type="project" value="TreeGrafter"/>
</dbReference>
<dbReference type="EMBL" id="NJPP01000012">
    <property type="protein sequence ID" value="PIT70332.1"/>
    <property type="molecule type" value="Genomic_DNA"/>
</dbReference>
<accession>A0A2M6UVV1</accession>
<gene>
    <name evidence="2" type="ORF">CEV08_04590</name>
</gene>
<proteinExistence type="predicted"/>
<evidence type="ECO:0000259" key="1">
    <source>
        <dbReference type="Pfam" id="PF00899"/>
    </source>
</evidence>
<dbReference type="Proteomes" id="UP000230791">
    <property type="component" value="Unassembled WGS sequence"/>
</dbReference>
<dbReference type="GO" id="GO:0008641">
    <property type="term" value="F:ubiquitin-like modifier activating enzyme activity"/>
    <property type="evidence" value="ECO:0007669"/>
    <property type="project" value="InterPro"/>
</dbReference>
<comment type="caution">
    <text evidence="2">The sequence shown here is derived from an EMBL/GenBank/DDBJ whole genome shotgun (WGS) entry which is preliminary data.</text>
</comment>
<dbReference type="PANTHER" id="PTHR10953:SF102">
    <property type="entry name" value="ADENYLYLTRANSFERASE AND SULFURTRANSFERASE MOCS3"/>
    <property type="match status" value="1"/>
</dbReference>
<dbReference type="SUPFAM" id="SSF69572">
    <property type="entry name" value="Activating enzymes of the ubiquitin-like proteins"/>
    <property type="match status" value="1"/>
</dbReference>
<evidence type="ECO:0000313" key="3">
    <source>
        <dbReference type="Proteomes" id="UP000230791"/>
    </source>
</evidence>
<dbReference type="InterPro" id="IPR045886">
    <property type="entry name" value="ThiF/MoeB/HesA"/>
</dbReference>
<organism evidence="2 3">
    <name type="scientific">Bartonella tribocorum</name>
    <dbReference type="NCBI Taxonomy" id="85701"/>
    <lineage>
        <taxon>Bacteria</taxon>
        <taxon>Pseudomonadati</taxon>
        <taxon>Pseudomonadota</taxon>
        <taxon>Alphaproteobacteria</taxon>
        <taxon>Hyphomicrobiales</taxon>
        <taxon>Bartonellaceae</taxon>
        <taxon>Bartonella</taxon>
    </lineage>
</organism>
<dbReference type="RefSeq" id="WP_100130567.1">
    <property type="nucleotide sequence ID" value="NZ_CADDYJ010000002.1"/>
</dbReference>
<dbReference type="InterPro" id="IPR035985">
    <property type="entry name" value="Ubiquitin-activating_enz"/>
</dbReference>
<dbReference type="GO" id="GO:0005737">
    <property type="term" value="C:cytoplasm"/>
    <property type="evidence" value="ECO:0007669"/>
    <property type="project" value="TreeGrafter"/>
</dbReference>
<evidence type="ECO:0000313" key="2">
    <source>
        <dbReference type="EMBL" id="PIT70332.1"/>
    </source>
</evidence>
<name>A0A2M6UVV1_9HYPH</name>
<dbReference type="InterPro" id="IPR000594">
    <property type="entry name" value="ThiF_NAD_FAD-bd"/>
</dbReference>
<sequence>MNLLYKNKYVYSYTISARQEGDEVLIGADLQNVIALDMSGTSPNVIKALACFDAENTIGDIILKCNLDTAESEDFLYLAKYMLDNRIIEPPFSKEDSIRKAGLSESEYNRFDRQINLFKHVSGSFDNALLANSKLKDAKITIVGLGGCGSYVFYTLSAMGAGHIKSYDFDIVEESNLSRQILYNYSDLGKKKVDVARDKAPYISPSTQYEFYDEKIDNIEKACRLFERANLVICAADNPRPAFFHLMNEAAFNMGGALLYAASATVNAIVGPLIIPGKTRCYACVNQNHMKDVNEFEFVKTIKQNYMNTLIDPYNAVAGSLAALEAVKYLTDFDKCQIIEKTLFINFSSYKIDRTEDPYSGYCPICRKT</sequence>
<protein>
    <recommendedName>
        <fullName evidence="1">THIF-type NAD/FAD binding fold domain-containing protein</fullName>
    </recommendedName>
</protein>
<dbReference type="Gene3D" id="3.40.50.720">
    <property type="entry name" value="NAD(P)-binding Rossmann-like Domain"/>
    <property type="match status" value="1"/>
</dbReference>
<feature type="domain" description="THIF-type NAD/FAD binding fold" evidence="1">
    <location>
        <begin position="125"/>
        <end position="353"/>
    </location>
</feature>
<dbReference type="AlphaFoldDB" id="A0A2M6UVV1"/>
<dbReference type="OrthoDB" id="2746358at2"/>